<dbReference type="GO" id="GO:0008236">
    <property type="term" value="F:serine-type peptidase activity"/>
    <property type="evidence" value="ECO:0007669"/>
    <property type="project" value="InterPro"/>
</dbReference>
<dbReference type="Gene3D" id="3.30.750.44">
    <property type="match status" value="1"/>
</dbReference>
<dbReference type="Gene3D" id="3.90.226.10">
    <property type="entry name" value="2-enoyl-CoA Hydratase, Chain A, domain 1"/>
    <property type="match status" value="1"/>
</dbReference>
<dbReference type="Pfam" id="PF14684">
    <property type="entry name" value="Tricorn_C1"/>
    <property type="match status" value="1"/>
</dbReference>
<evidence type="ECO:0000259" key="1">
    <source>
        <dbReference type="SMART" id="SM00245"/>
    </source>
</evidence>
<dbReference type="Proteomes" id="UP000427281">
    <property type="component" value="Chromosome"/>
</dbReference>
<dbReference type="PANTHER" id="PTHR11261:SF3">
    <property type="entry name" value="RETINOL-BINDING PROTEIN 3"/>
    <property type="match status" value="1"/>
</dbReference>
<dbReference type="PANTHER" id="PTHR11261">
    <property type="entry name" value="INTERPHOTORECEPTOR RETINOID-BINDING PROTEIN"/>
    <property type="match status" value="1"/>
</dbReference>
<accession>A0A6I6AH81</accession>
<gene>
    <name evidence="2" type="ORF">F1728_24225</name>
</gene>
<proteinExistence type="predicted"/>
<keyword evidence="3" id="KW-1185">Reference proteome</keyword>
<evidence type="ECO:0000313" key="2">
    <source>
        <dbReference type="EMBL" id="QGQ25598.1"/>
    </source>
</evidence>
<dbReference type="GO" id="GO:0006508">
    <property type="term" value="P:proteolysis"/>
    <property type="evidence" value="ECO:0007669"/>
    <property type="project" value="InterPro"/>
</dbReference>
<dbReference type="KEGG" id="gim:F1728_24225"/>
<protein>
    <recommendedName>
        <fullName evidence="1">Tail specific protease domain-containing protein</fullName>
    </recommendedName>
</protein>
<sequence length="447" mass="50316">MSKSTIKEADHNVDFATLQDVWRSRGYGNLLDIGPNGYTVYEETSVSCLPVFEGSLDELAEHYVDLQVSPRGQAFSARRAVGLTRHGFRRLNALPHGCTVADAERRFDPEYNFEVFWHTFAEHYALFELKGVDWQSMYSTYRPMVDAETGHRRLFQIFVEMLRPLSDGHVQLHTTCGHFNAGAAVPLHDRLAAELDKADDAREVSSYLAELREWLLDTIREDYLQSRSRRSGSRHLEWGQLDDATGYLAIRAMAGLSGHVGQPRLDLQAVDAAMEQVMEEMGHLATLVVDLRGNGGGYDAVALRLASYLTDRKRLAFSKSARHGTSYTGKQNVYVEPRADRRYAGRLVILTSGLTASAAEVFVLALLQHPRLTLIGEPTHGILSDAMERHLPNGWFMSLSNEIYQAFDGELYENDGIPPHVEIPFLDQRNREAGRDPMLDFVMDISP</sequence>
<dbReference type="InterPro" id="IPR005151">
    <property type="entry name" value="Tail-specific_protease"/>
</dbReference>
<organism evidence="2 3">
    <name type="scientific">Gimesia benthica</name>
    <dbReference type="NCBI Taxonomy" id="2608982"/>
    <lineage>
        <taxon>Bacteria</taxon>
        <taxon>Pseudomonadati</taxon>
        <taxon>Planctomycetota</taxon>
        <taxon>Planctomycetia</taxon>
        <taxon>Planctomycetales</taxon>
        <taxon>Planctomycetaceae</taxon>
        <taxon>Gimesia</taxon>
    </lineage>
</organism>
<feature type="domain" description="Tail specific protease" evidence="1">
    <location>
        <begin position="239"/>
        <end position="424"/>
    </location>
</feature>
<reference evidence="2 3" key="1">
    <citation type="submission" date="2019-09" db="EMBL/GenBank/DDBJ databases">
        <title>Gimesia benthica sp. nov., a novel bacterium isolated from deep-sea water of the Northwest Indian Ocean.</title>
        <authorList>
            <person name="Dai X."/>
        </authorList>
    </citation>
    <scope>NUCLEOTIDE SEQUENCE [LARGE SCALE GENOMIC DNA]</scope>
    <source>
        <strain evidence="2 3">E7</strain>
    </source>
</reference>
<dbReference type="SMART" id="SM00245">
    <property type="entry name" value="TSPc"/>
    <property type="match status" value="1"/>
</dbReference>
<dbReference type="InterPro" id="IPR029045">
    <property type="entry name" value="ClpP/crotonase-like_dom_sf"/>
</dbReference>
<name>A0A6I6AH81_9PLAN</name>
<evidence type="ECO:0000313" key="3">
    <source>
        <dbReference type="Proteomes" id="UP000427281"/>
    </source>
</evidence>
<dbReference type="InterPro" id="IPR028204">
    <property type="entry name" value="Tricorn_C1"/>
</dbReference>
<dbReference type="CDD" id="cd07563">
    <property type="entry name" value="Peptidase_S41_IRBP"/>
    <property type="match status" value="1"/>
</dbReference>
<dbReference type="AlphaFoldDB" id="A0A6I6AH81"/>
<dbReference type="SUPFAM" id="SSF52096">
    <property type="entry name" value="ClpP/crotonase"/>
    <property type="match status" value="1"/>
</dbReference>
<dbReference type="RefSeq" id="WP_155366249.1">
    <property type="nucleotide sequence ID" value="NZ_CP043930.1"/>
</dbReference>
<dbReference type="Pfam" id="PF03572">
    <property type="entry name" value="Peptidase_S41"/>
    <property type="match status" value="1"/>
</dbReference>
<dbReference type="EMBL" id="CP043930">
    <property type="protein sequence ID" value="QGQ25598.1"/>
    <property type="molecule type" value="Genomic_DNA"/>
</dbReference>